<feature type="non-terminal residue" evidence="2">
    <location>
        <position position="1"/>
    </location>
</feature>
<evidence type="ECO:0000313" key="2">
    <source>
        <dbReference type="EMBL" id="CAE7909486.1"/>
    </source>
</evidence>
<comment type="caution">
    <text evidence="2">The sequence shown here is derived from an EMBL/GenBank/DDBJ whole genome shotgun (WGS) entry which is preliminary data.</text>
</comment>
<proteinExistence type="predicted"/>
<dbReference type="OrthoDB" id="444876at2759"/>
<dbReference type="AlphaFoldDB" id="A0A813BLF2"/>
<sequence>EVRRAWTVSPAAEQLREAHGILTALPAEAQRLPISGYLPHPPPWLPGPWADFLMGLESAFLEEAEMLGLVEAISRWRSEGGPTPPSSLQDVAIAPNRGPCM</sequence>
<accession>A0A813BLF2</accession>
<organism evidence="2 3">
    <name type="scientific">Symbiodinium necroappetens</name>
    <dbReference type="NCBI Taxonomy" id="1628268"/>
    <lineage>
        <taxon>Eukaryota</taxon>
        <taxon>Sar</taxon>
        <taxon>Alveolata</taxon>
        <taxon>Dinophyceae</taxon>
        <taxon>Suessiales</taxon>
        <taxon>Symbiodiniaceae</taxon>
        <taxon>Symbiodinium</taxon>
    </lineage>
</organism>
<protein>
    <submittedName>
        <fullName evidence="2">Uncharacterized protein</fullName>
    </submittedName>
</protein>
<dbReference type="EMBL" id="CAJNJA010073363">
    <property type="protein sequence ID" value="CAE7909486.1"/>
    <property type="molecule type" value="Genomic_DNA"/>
</dbReference>
<keyword evidence="3" id="KW-1185">Reference proteome</keyword>
<dbReference type="Proteomes" id="UP000601435">
    <property type="component" value="Unassembled WGS sequence"/>
</dbReference>
<feature type="region of interest" description="Disordered" evidence="1">
    <location>
        <begin position="78"/>
        <end position="101"/>
    </location>
</feature>
<gene>
    <name evidence="2" type="ORF">SNEC2469_LOCUS30910</name>
</gene>
<evidence type="ECO:0000256" key="1">
    <source>
        <dbReference type="SAM" id="MobiDB-lite"/>
    </source>
</evidence>
<reference evidence="2" key="1">
    <citation type="submission" date="2021-02" db="EMBL/GenBank/DDBJ databases">
        <authorList>
            <person name="Dougan E. K."/>
            <person name="Rhodes N."/>
            <person name="Thang M."/>
            <person name="Chan C."/>
        </authorList>
    </citation>
    <scope>NUCLEOTIDE SEQUENCE</scope>
</reference>
<evidence type="ECO:0000313" key="3">
    <source>
        <dbReference type="Proteomes" id="UP000601435"/>
    </source>
</evidence>
<name>A0A813BLF2_9DINO</name>